<accession>A0A1G9Z7C8</accession>
<organism evidence="1 2">
    <name type="scientific">Actinomyces ruminicola</name>
    <dbReference type="NCBI Taxonomy" id="332524"/>
    <lineage>
        <taxon>Bacteria</taxon>
        <taxon>Bacillati</taxon>
        <taxon>Actinomycetota</taxon>
        <taxon>Actinomycetes</taxon>
        <taxon>Actinomycetales</taxon>
        <taxon>Actinomycetaceae</taxon>
        <taxon>Actinomyces</taxon>
    </lineage>
</organism>
<protein>
    <recommendedName>
        <fullName evidence="3">DUF5067 domain-containing protein</fullName>
    </recommendedName>
</protein>
<dbReference type="EMBL" id="FNIM01000001">
    <property type="protein sequence ID" value="SDN17282.1"/>
    <property type="molecule type" value="Genomic_DNA"/>
</dbReference>
<name>A0A1G9Z7C8_9ACTO</name>
<dbReference type="RefSeq" id="WP_143013658.1">
    <property type="nucleotide sequence ID" value="NZ_FNIM01000001.1"/>
</dbReference>
<evidence type="ECO:0000313" key="2">
    <source>
        <dbReference type="Proteomes" id="UP000198541"/>
    </source>
</evidence>
<gene>
    <name evidence="1" type="ORF">SAMN05216355_10144</name>
</gene>
<evidence type="ECO:0008006" key="3">
    <source>
        <dbReference type="Google" id="ProtNLM"/>
    </source>
</evidence>
<sequence>MLMSSFKRVSATASASSQGCGRRHFLALGGSVALVGALAACGLTRRGGDDGEGAGAAADVASAAAQASAAGTALPFTGELPVLGSQETELNNGSAAEEPARVDLNAVTVTGGFTIVTFSVTSLSPDDDDHEGLYPTTSFGSGTTADVTIIDGLNQKTYETARNTDGDPLCSRPDRIRPGDTAIYYNMYAPLPENVETVTISIPGLQLFTDVAVTR</sequence>
<proteinExistence type="predicted"/>
<dbReference type="PROSITE" id="PS51257">
    <property type="entry name" value="PROKAR_LIPOPROTEIN"/>
    <property type="match status" value="1"/>
</dbReference>
<keyword evidence="2" id="KW-1185">Reference proteome</keyword>
<reference evidence="2" key="1">
    <citation type="submission" date="2016-10" db="EMBL/GenBank/DDBJ databases">
        <authorList>
            <person name="Varghese N."/>
            <person name="Submissions S."/>
        </authorList>
    </citation>
    <scope>NUCLEOTIDE SEQUENCE [LARGE SCALE GENOMIC DNA]</scope>
    <source>
        <strain evidence="2">DSM 27982</strain>
    </source>
</reference>
<evidence type="ECO:0000313" key="1">
    <source>
        <dbReference type="EMBL" id="SDN17282.1"/>
    </source>
</evidence>
<dbReference type="AlphaFoldDB" id="A0A1G9Z7C8"/>
<dbReference type="STRING" id="332524.SAMN04487766_10344"/>
<dbReference type="Proteomes" id="UP000198541">
    <property type="component" value="Unassembled WGS sequence"/>
</dbReference>